<keyword evidence="3" id="KW-0472">Membrane</keyword>
<evidence type="ECO:0000256" key="1">
    <source>
        <dbReference type="SAM" id="Coils"/>
    </source>
</evidence>
<feature type="compositionally biased region" description="Basic and acidic residues" evidence="2">
    <location>
        <begin position="176"/>
        <end position="206"/>
    </location>
</feature>
<evidence type="ECO:0000256" key="3">
    <source>
        <dbReference type="SAM" id="Phobius"/>
    </source>
</evidence>
<accession>A0A9D3ZEX6</accession>
<feature type="coiled-coil region" evidence="1">
    <location>
        <begin position="72"/>
        <end position="127"/>
    </location>
</feature>
<dbReference type="PANTHER" id="PTHR36143:SF4">
    <property type="entry name" value="OS08G0177500 PROTEIN"/>
    <property type="match status" value="1"/>
</dbReference>
<organism evidence="4 5">
    <name type="scientific">Gossypium stocksii</name>
    <dbReference type="NCBI Taxonomy" id="47602"/>
    <lineage>
        <taxon>Eukaryota</taxon>
        <taxon>Viridiplantae</taxon>
        <taxon>Streptophyta</taxon>
        <taxon>Embryophyta</taxon>
        <taxon>Tracheophyta</taxon>
        <taxon>Spermatophyta</taxon>
        <taxon>Magnoliopsida</taxon>
        <taxon>eudicotyledons</taxon>
        <taxon>Gunneridae</taxon>
        <taxon>Pentapetalae</taxon>
        <taxon>rosids</taxon>
        <taxon>malvids</taxon>
        <taxon>Malvales</taxon>
        <taxon>Malvaceae</taxon>
        <taxon>Malvoideae</taxon>
        <taxon>Gossypium</taxon>
    </lineage>
</organism>
<feature type="region of interest" description="Disordered" evidence="2">
    <location>
        <begin position="232"/>
        <end position="270"/>
    </location>
</feature>
<dbReference type="AlphaFoldDB" id="A0A9D3ZEX6"/>
<feature type="transmembrane region" description="Helical" evidence="3">
    <location>
        <begin position="21"/>
        <end position="39"/>
    </location>
</feature>
<feature type="compositionally biased region" description="Polar residues" evidence="2">
    <location>
        <begin position="424"/>
        <end position="438"/>
    </location>
</feature>
<keyword evidence="1" id="KW-0175">Coiled coil</keyword>
<feature type="region of interest" description="Disordered" evidence="2">
    <location>
        <begin position="353"/>
        <end position="452"/>
    </location>
</feature>
<keyword evidence="3" id="KW-1133">Transmembrane helix</keyword>
<feature type="compositionally biased region" description="Basic and acidic residues" evidence="2">
    <location>
        <begin position="439"/>
        <end position="452"/>
    </location>
</feature>
<protein>
    <recommendedName>
        <fullName evidence="6">Micronuclear linker histone polyprotein-like protein</fullName>
    </recommendedName>
</protein>
<sequence>MVGLLISQKGNGNGQQRPRPCELVLLLAFGVAMLAIMALHKLRERGIFNLLQENSHHLISLQVLLQKQTKYTKQLKGKAEETKAKMNSLRKQKMELDHRLLEMLSTINSLKDEQKTMESELQKEDEIQDLKHRLNSSSLTTHHPANPPINITILEPKIVLTRSREDGGGADNSTKGQDKTKSSYPHHQEDNREWAENGDDKKGETTLENEMNSKHTTTDMEKNHAKATATFEHMDEGKNKSSLQQEGELHKSQPSHQGRNKLETDESSKISSLAERFGNLSTTKGMIFAKKRFLENVGKCLKNANSEIDGVESTSRIFSTEYQYVRSMEEWGKPETGLRKEMDLATATLLRHHNSEAMSTNQDNSEARQVSENTGVNGEASNNSNEVNQQNFEATNDNSRDVEEQEKEVAERDEMEDMEITDKQAATNGDLSGNFMSDSQDKQRYKEETDES</sequence>
<keyword evidence="3" id="KW-0812">Transmembrane</keyword>
<evidence type="ECO:0000256" key="2">
    <source>
        <dbReference type="SAM" id="MobiDB-lite"/>
    </source>
</evidence>
<keyword evidence="5" id="KW-1185">Reference proteome</keyword>
<gene>
    <name evidence="4" type="ORF">J1N35_043348</name>
</gene>
<feature type="compositionally biased region" description="Basic and acidic residues" evidence="2">
    <location>
        <begin position="398"/>
        <end position="412"/>
    </location>
</feature>
<name>A0A9D3ZEX6_9ROSI</name>
<comment type="caution">
    <text evidence="4">The sequence shown here is derived from an EMBL/GenBank/DDBJ whole genome shotgun (WGS) entry which is preliminary data.</text>
</comment>
<dbReference type="Proteomes" id="UP000828251">
    <property type="component" value="Unassembled WGS sequence"/>
</dbReference>
<dbReference type="OrthoDB" id="656845at2759"/>
<evidence type="ECO:0008006" key="6">
    <source>
        <dbReference type="Google" id="ProtNLM"/>
    </source>
</evidence>
<dbReference type="PANTHER" id="PTHR36143">
    <property type="entry name" value="OS08G0177500 PROTEIN"/>
    <property type="match status" value="1"/>
</dbReference>
<proteinExistence type="predicted"/>
<evidence type="ECO:0000313" key="5">
    <source>
        <dbReference type="Proteomes" id="UP000828251"/>
    </source>
</evidence>
<feature type="region of interest" description="Disordered" evidence="2">
    <location>
        <begin position="163"/>
        <end position="206"/>
    </location>
</feature>
<reference evidence="4 5" key="1">
    <citation type="journal article" date="2021" name="Plant Biotechnol. J.">
        <title>Multi-omics assisted identification of the key and species-specific regulatory components of drought-tolerant mechanisms in Gossypium stocksii.</title>
        <authorList>
            <person name="Yu D."/>
            <person name="Ke L."/>
            <person name="Zhang D."/>
            <person name="Wu Y."/>
            <person name="Sun Y."/>
            <person name="Mei J."/>
            <person name="Sun J."/>
            <person name="Sun Y."/>
        </authorList>
    </citation>
    <scope>NUCLEOTIDE SEQUENCE [LARGE SCALE GENOMIC DNA]</scope>
    <source>
        <strain evidence="5">cv. E1</strain>
        <tissue evidence="4">Leaf</tissue>
    </source>
</reference>
<feature type="compositionally biased region" description="Polar residues" evidence="2">
    <location>
        <begin position="356"/>
        <end position="397"/>
    </location>
</feature>
<dbReference type="EMBL" id="JAIQCV010000013">
    <property type="protein sequence ID" value="KAH1031174.1"/>
    <property type="molecule type" value="Genomic_DNA"/>
</dbReference>
<evidence type="ECO:0000313" key="4">
    <source>
        <dbReference type="EMBL" id="KAH1031174.1"/>
    </source>
</evidence>